<keyword evidence="4" id="KW-1185">Reference proteome</keyword>
<dbReference type="InterPro" id="IPR011613">
    <property type="entry name" value="GH15-like"/>
</dbReference>
<dbReference type="InterPro" id="IPR008928">
    <property type="entry name" value="6-hairpin_glycosidase_sf"/>
</dbReference>
<dbReference type="OrthoDB" id="3902805at2"/>
<protein>
    <submittedName>
        <fullName evidence="3">Glucoamylase (Glucan-1,4-alpha-glucosidase), GH15 family</fullName>
    </submittedName>
</protein>
<sequence length="604" mass="68400">MTDKTFTPIEDHAIIGDMQTAALVALDGTIDFFCYPNFDSPTVFASLLDREKGGHFKLHAAGDGLRSRQLYLPDTNILITRFQGDESVAEVSDFMPLDGSGRIVRRAKAIQGDVDFTLSCAPRFDYGRGTTSAEAIPYGVKFSDGERQLFLYSRVELGISEGTAEARFRLKEGEHAFVVLCPGRADAPPIDAGYVSRSFVETSDFWHNWVANGRYPSRWRDVVVRSGLVLKLLTSQKHGSIAAAATFGLPEVPGHSRNWDYRYCWVRDAAFSVYAFTRLGRYEEAHQFTTFLLGLTEGRDDGEMQIMYAMDGRHDLKEVSLDHLEGWQNSQPVRIGNAAYEQLQLDIYGELLDTIYVAAKSLGQPSVRAWREIVKMLDWLKENWRRPDEGIWEVRGPRREFLSSRLMSWVAFDRAARMAVKYSLAGPVEAWRAERDTIYRSIMEEFWDEEIGAFVQYKGSKTVDASVLLMPLVRFINPRDRYWLRTMRAVEQRLVKDCLVLRYDDEAEGAEDVDGLSGREGAFTTCAFWYVEALARTGDLPRARLMFEKLLSYANHVGLYAEELSPSGTHLGNFPQALTHLSLISAAHWLERALDGDEGTRFAA</sequence>
<dbReference type="InterPro" id="IPR045582">
    <property type="entry name" value="Trehalase-like_N"/>
</dbReference>
<organism evidence="3 4">
    <name type="scientific">Afifella marina DSM 2698</name>
    <dbReference type="NCBI Taxonomy" id="1120955"/>
    <lineage>
        <taxon>Bacteria</taxon>
        <taxon>Pseudomonadati</taxon>
        <taxon>Pseudomonadota</taxon>
        <taxon>Alphaproteobacteria</taxon>
        <taxon>Hyphomicrobiales</taxon>
        <taxon>Afifellaceae</taxon>
        <taxon>Afifella</taxon>
    </lineage>
</organism>
<evidence type="ECO:0000313" key="3">
    <source>
        <dbReference type="EMBL" id="SCZ44309.1"/>
    </source>
</evidence>
<dbReference type="Proteomes" id="UP000199347">
    <property type="component" value="Unassembled WGS sequence"/>
</dbReference>
<dbReference type="InterPro" id="IPR012341">
    <property type="entry name" value="6hp_glycosidase-like_sf"/>
</dbReference>
<evidence type="ECO:0000313" key="4">
    <source>
        <dbReference type="Proteomes" id="UP000199347"/>
    </source>
</evidence>
<name>A0A1G5P561_AFIMA</name>
<reference evidence="3 4" key="1">
    <citation type="submission" date="2016-10" db="EMBL/GenBank/DDBJ databases">
        <authorList>
            <person name="de Groot N.N."/>
        </authorList>
    </citation>
    <scope>NUCLEOTIDE SEQUENCE [LARGE SCALE GENOMIC DNA]</scope>
    <source>
        <strain evidence="3 4">DSM 2698</strain>
    </source>
</reference>
<dbReference type="PANTHER" id="PTHR31616">
    <property type="entry name" value="TREHALASE"/>
    <property type="match status" value="1"/>
</dbReference>
<dbReference type="Pfam" id="PF00723">
    <property type="entry name" value="Glyco_hydro_15"/>
    <property type="match status" value="1"/>
</dbReference>
<dbReference type="SUPFAM" id="SSF48208">
    <property type="entry name" value="Six-hairpin glycosidases"/>
    <property type="match status" value="1"/>
</dbReference>
<dbReference type="STRING" id="1120955.SAMN03080610_03171"/>
<dbReference type="GO" id="GO:0005975">
    <property type="term" value="P:carbohydrate metabolic process"/>
    <property type="evidence" value="ECO:0007669"/>
    <property type="project" value="InterPro"/>
</dbReference>
<accession>A0A1G5P561</accession>
<evidence type="ECO:0000259" key="2">
    <source>
        <dbReference type="Pfam" id="PF19291"/>
    </source>
</evidence>
<dbReference type="Gene3D" id="1.50.10.10">
    <property type="match status" value="1"/>
</dbReference>
<dbReference type="Pfam" id="PF19291">
    <property type="entry name" value="TREH_N"/>
    <property type="match status" value="1"/>
</dbReference>
<dbReference type="EMBL" id="FMVW01000009">
    <property type="protein sequence ID" value="SCZ44309.1"/>
    <property type="molecule type" value="Genomic_DNA"/>
</dbReference>
<dbReference type="GO" id="GO:0004553">
    <property type="term" value="F:hydrolase activity, hydrolyzing O-glycosyl compounds"/>
    <property type="evidence" value="ECO:0007669"/>
    <property type="project" value="TreeGrafter"/>
</dbReference>
<feature type="domain" description="GH15-like" evidence="1">
    <location>
        <begin position="220"/>
        <end position="587"/>
    </location>
</feature>
<dbReference type="RefSeq" id="WP_092815519.1">
    <property type="nucleotide sequence ID" value="NZ_FMVW01000009.1"/>
</dbReference>
<dbReference type="AlphaFoldDB" id="A0A1G5P561"/>
<proteinExistence type="predicted"/>
<gene>
    <name evidence="3" type="ORF">SAMN03080610_03171</name>
</gene>
<dbReference type="PANTHER" id="PTHR31616:SF0">
    <property type="entry name" value="GLUCAN 1,4-ALPHA-GLUCOSIDASE"/>
    <property type="match status" value="1"/>
</dbReference>
<evidence type="ECO:0000259" key="1">
    <source>
        <dbReference type="Pfam" id="PF00723"/>
    </source>
</evidence>
<feature type="domain" description="Trehalase-like N-terminal" evidence="2">
    <location>
        <begin position="5"/>
        <end position="160"/>
    </location>
</feature>